<reference evidence="1 2" key="1">
    <citation type="submission" date="2023-10" db="EMBL/GenBank/DDBJ databases">
        <title>Chromosome-scale genome assembly provides insights into flower coloration mechanisms of Canna indica.</title>
        <authorList>
            <person name="Li C."/>
        </authorList>
    </citation>
    <scope>NUCLEOTIDE SEQUENCE [LARGE SCALE GENOMIC DNA]</scope>
    <source>
        <tissue evidence="1">Flower</tissue>
    </source>
</reference>
<evidence type="ECO:0000313" key="2">
    <source>
        <dbReference type="Proteomes" id="UP001327560"/>
    </source>
</evidence>
<dbReference type="EMBL" id="CP136891">
    <property type="protein sequence ID" value="WOK98230.1"/>
    <property type="molecule type" value="Genomic_DNA"/>
</dbReference>
<organism evidence="1 2">
    <name type="scientific">Canna indica</name>
    <name type="common">Indian-shot</name>
    <dbReference type="NCBI Taxonomy" id="4628"/>
    <lineage>
        <taxon>Eukaryota</taxon>
        <taxon>Viridiplantae</taxon>
        <taxon>Streptophyta</taxon>
        <taxon>Embryophyta</taxon>
        <taxon>Tracheophyta</taxon>
        <taxon>Spermatophyta</taxon>
        <taxon>Magnoliopsida</taxon>
        <taxon>Liliopsida</taxon>
        <taxon>Zingiberales</taxon>
        <taxon>Cannaceae</taxon>
        <taxon>Canna</taxon>
    </lineage>
</organism>
<dbReference type="PANTHER" id="PTHR35124">
    <property type="entry name" value="CYTOCHROME P450 FAMILY PROTEIN"/>
    <property type="match status" value="1"/>
</dbReference>
<accession>A0AAQ3Q6H4</accession>
<keyword evidence="2" id="KW-1185">Reference proteome</keyword>
<gene>
    <name evidence="1" type="ORF">Cni_G06940</name>
</gene>
<evidence type="ECO:0000313" key="1">
    <source>
        <dbReference type="EMBL" id="WOK98230.1"/>
    </source>
</evidence>
<dbReference type="PANTHER" id="PTHR35124:SF1">
    <property type="entry name" value="CYTOCHROME P450 FAMILY PROTEIN"/>
    <property type="match status" value="1"/>
</dbReference>
<protein>
    <submittedName>
        <fullName evidence="1">Uncharacterized protein</fullName>
    </submittedName>
</protein>
<sequence length="186" mass="20571">MILAAVSSGSLAKLTSCTRMSSSAPSREEITTRLTSPRWRSMIGPWTRVRLQSAQWGKSSVSRWGMLPTRGNCFGLGGSCTSGANDEGAAVASDHGNGSYSFKLHVHPDFASEYNLSIVLLFCSFKGLKLSPEWFKFRREMRRISIRFYHSNALLPPLHICKGSTGSADFSKEVWSLREANAQVDF</sequence>
<dbReference type="AlphaFoldDB" id="A0AAQ3Q6H4"/>
<name>A0AAQ3Q6H4_9LILI</name>
<proteinExistence type="predicted"/>
<dbReference type="Proteomes" id="UP001327560">
    <property type="component" value="Chromosome 2"/>
</dbReference>